<evidence type="ECO:0000313" key="3">
    <source>
        <dbReference type="EMBL" id="TXJ53376.1"/>
    </source>
</evidence>
<dbReference type="EMBL" id="SAYB01000003">
    <property type="protein sequence ID" value="TXJ38335.1"/>
    <property type="molecule type" value="Genomic_DNA"/>
</dbReference>
<reference evidence="4" key="2">
    <citation type="submission" date="2019-01" db="EMBL/GenBank/DDBJ databases">
        <authorList>
            <person name="Thorell K."/>
        </authorList>
    </citation>
    <scope>NUCLEOTIDE SEQUENCE</scope>
    <source>
        <strain evidence="4">PC2022III</strain>
        <strain evidence="3">PC3939II</strain>
        <strain evidence="2">PC4580III</strain>
    </source>
</reference>
<dbReference type="Pfam" id="PF00535">
    <property type="entry name" value="Glycos_transf_2"/>
    <property type="match status" value="1"/>
</dbReference>
<evidence type="ECO:0000313" key="5">
    <source>
        <dbReference type="Proteomes" id="UP000322188"/>
    </source>
</evidence>
<evidence type="ECO:0000313" key="2">
    <source>
        <dbReference type="EMBL" id="TXJ38335.1"/>
    </source>
</evidence>
<evidence type="ECO:0000313" key="7">
    <source>
        <dbReference type="Proteomes" id="UP000322814"/>
    </source>
</evidence>
<name>A0A5C8GFQ9_9SPIR</name>
<protein>
    <submittedName>
        <fullName evidence="4">Glycosyltransferase family 2 protein</fullName>
    </submittedName>
</protein>
<organism evidence="4 5">
    <name type="scientific">Brachyspira aalborgi</name>
    <dbReference type="NCBI Taxonomy" id="29522"/>
    <lineage>
        <taxon>Bacteria</taxon>
        <taxon>Pseudomonadati</taxon>
        <taxon>Spirochaetota</taxon>
        <taxon>Spirochaetia</taxon>
        <taxon>Brachyspirales</taxon>
        <taxon>Brachyspiraceae</taxon>
        <taxon>Brachyspira</taxon>
    </lineage>
</organism>
<dbReference type="EMBL" id="SAYE01000001">
    <property type="protein sequence ID" value="TXJ53376.1"/>
    <property type="molecule type" value="Genomic_DNA"/>
</dbReference>
<dbReference type="EMBL" id="SAYK01000004">
    <property type="protein sequence ID" value="TXJ60791.1"/>
    <property type="molecule type" value="Genomic_DNA"/>
</dbReference>
<dbReference type="Proteomes" id="UP000322814">
    <property type="component" value="Unassembled WGS sequence"/>
</dbReference>
<dbReference type="CDD" id="cd00761">
    <property type="entry name" value="Glyco_tranf_GTA_type"/>
    <property type="match status" value="1"/>
</dbReference>
<feature type="domain" description="Glycosyltransferase 2-like" evidence="1">
    <location>
        <begin position="8"/>
        <end position="32"/>
    </location>
</feature>
<gene>
    <name evidence="4" type="ORF">EPJ74_05690</name>
    <name evidence="2" type="ORF">EPJ78_03340</name>
    <name evidence="3" type="ORF">EPJ84_00315</name>
</gene>
<dbReference type="InterPro" id="IPR001173">
    <property type="entry name" value="Glyco_trans_2-like"/>
</dbReference>
<dbReference type="Proteomes" id="UP000322188">
    <property type="component" value="Unassembled WGS sequence"/>
</dbReference>
<evidence type="ECO:0000313" key="6">
    <source>
        <dbReference type="Proteomes" id="UP000322307"/>
    </source>
</evidence>
<dbReference type="GO" id="GO:0016740">
    <property type="term" value="F:transferase activity"/>
    <property type="evidence" value="ECO:0007669"/>
    <property type="project" value="UniProtKB-KW"/>
</dbReference>
<comment type="caution">
    <text evidence="4">The sequence shown here is derived from an EMBL/GenBank/DDBJ whole genome shotgun (WGS) entry which is preliminary data.</text>
</comment>
<evidence type="ECO:0000259" key="1">
    <source>
        <dbReference type="Pfam" id="PF00535"/>
    </source>
</evidence>
<proteinExistence type="predicted"/>
<dbReference type="Gene3D" id="3.90.550.10">
    <property type="entry name" value="Spore Coat Polysaccharide Biosynthesis Protein SpsA, Chain A"/>
    <property type="match status" value="1"/>
</dbReference>
<dbReference type="SUPFAM" id="SSF53448">
    <property type="entry name" value="Nucleotide-diphospho-sugar transferases"/>
    <property type="match status" value="1"/>
</dbReference>
<sequence length="38" mass="4380">MKKNIDLSIIIPVYNVEKYLPHCLDSIFNQSNETSAIK</sequence>
<evidence type="ECO:0000313" key="4">
    <source>
        <dbReference type="EMBL" id="TXJ60791.1"/>
    </source>
</evidence>
<dbReference type="AlphaFoldDB" id="A0A5C8GFQ9"/>
<reference evidence="5 6" key="1">
    <citation type="journal article" date="1992" name="Lakartidningen">
        <title>[Penicillin V and not amoxicillin is the first choice preparation in acute otitis].</title>
        <authorList>
            <person name="Kamme C."/>
            <person name="Lundgren K."/>
            <person name="Prellner K."/>
        </authorList>
    </citation>
    <scope>NUCLEOTIDE SEQUENCE [LARGE SCALE GENOMIC DNA]</scope>
    <source>
        <strain evidence="4 5">PC2022III</strain>
        <strain evidence="3 6">PC3939II</strain>
        <strain evidence="2 7">PC4580III</strain>
    </source>
</reference>
<accession>A0A5C8GFQ9</accession>
<keyword evidence="4" id="KW-0808">Transferase</keyword>
<dbReference type="InterPro" id="IPR029044">
    <property type="entry name" value="Nucleotide-diphossugar_trans"/>
</dbReference>
<dbReference type="Proteomes" id="UP000322307">
    <property type="component" value="Unassembled WGS sequence"/>
</dbReference>